<dbReference type="EMBL" id="AP012342">
    <property type="protein sequence ID" value="BAM06974.1"/>
    <property type="molecule type" value="Genomic_DNA"/>
</dbReference>
<keyword evidence="3" id="KW-1185">Reference proteome</keyword>
<feature type="compositionally biased region" description="Polar residues" evidence="1">
    <location>
        <begin position="1"/>
        <end position="13"/>
    </location>
</feature>
<proteinExistence type="predicted"/>
<reference evidence="3" key="2">
    <citation type="submission" date="2012-03" db="EMBL/GenBank/DDBJ databases">
        <title>The complete genome sequence of the pioneer microbe on fresh volcanic deposit, Leptospirillum ferrooxidans strain C2-3.</title>
        <authorList>
            <person name="Fujimura R."/>
            <person name="Sato Y."/>
            <person name="Nishizawa T."/>
            <person name="Nanba K."/>
            <person name="Oshima K."/>
            <person name="Hattori M."/>
            <person name="Kamijo T."/>
            <person name="Ohta H."/>
        </authorList>
    </citation>
    <scope>NUCLEOTIDE SEQUENCE [LARGE SCALE GENOMIC DNA]</scope>
    <source>
        <strain evidence="3">C2-3</strain>
    </source>
</reference>
<reference evidence="2 3" key="1">
    <citation type="journal article" date="2012" name="J. Bacteriol.">
        <title>Complete Genome Sequence of Leptospirillum ferrooxidans Strain C2-3, Isolated from a Fresh Volcanic Ash Deposit on the Island of Miyake, Japan.</title>
        <authorList>
            <person name="Fujimura R."/>
            <person name="Sato Y."/>
            <person name="Nishizawa T."/>
            <person name="Oshima K."/>
            <person name="Kim S.-W."/>
            <person name="Hattori M."/>
            <person name="Kamijo T."/>
            <person name="Ohta H."/>
        </authorList>
    </citation>
    <scope>NUCLEOTIDE SEQUENCE [LARGE SCALE GENOMIC DNA]</scope>
    <source>
        <strain evidence="2 3">C2-3</strain>
    </source>
</reference>
<dbReference type="AlphaFoldDB" id="I0INX5"/>
<dbReference type="Proteomes" id="UP000007382">
    <property type="component" value="Chromosome"/>
</dbReference>
<sequence>MIKVSPQDSSQRCGLTDNAEHNGRRVITQKGVRLLLEGKIQKKEVRRCGIGKLKTSGQEACVKASGEGDNTQGPTILCASSGKEEYPLVRAEAPT</sequence>
<evidence type="ECO:0000313" key="3">
    <source>
        <dbReference type="Proteomes" id="UP000007382"/>
    </source>
</evidence>
<gene>
    <name evidence="2" type="ordered locus">LFE_1291</name>
</gene>
<dbReference type="RefSeq" id="WP_014449463.1">
    <property type="nucleotide sequence ID" value="NC_017094.1"/>
</dbReference>
<accession>I0INX5</accession>
<feature type="region of interest" description="Disordered" evidence="1">
    <location>
        <begin position="1"/>
        <end position="22"/>
    </location>
</feature>
<evidence type="ECO:0000313" key="2">
    <source>
        <dbReference type="EMBL" id="BAM06974.1"/>
    </source>
</evidence>
<dbReference type="PATRIC" id="fig|1162668.3.peg.1506"/>
<name>I0INX5_LEPFC</name>
<dbReference type="STRING" id="1162668.LFE_1291"/>
<dbReference type="HOGENOM" id="CLU_2369390_0_0_0"/>
<protein>
    <submittedName>
        <fullName evidence="2">Uncharacterized protein</fullName>
    </submittedName>
</protein>
<organism evidence="2 3">
    <name type="scientific">Leptospirillum ferrooxidans (strain C2-3)</name>
    <dbReference type="NCBI Taxonomy" id="1162668"/>
    <lineage>
        <taxon>Bacteria</taxon>
        <taxon>Pseudomonadati</taxon>
        <taxon>Nitrospirota</taxon>
        <taxon>Nitrospiria</taxon>
        <taxon>Nitrospirales</taxon>
        <taxon>Nitrospiraceae</taxon>
        <taxon>Leptospirillum</taxon>
    </lineage>
</organism>
<dbReference type="KEGG" id="lfc:LFE_1291"/>
<evidence type="ECO:0000256" key="1">
    <source>
        <dbReference type="SAM" id="MobiDB-lite"/>
    </source>
</evidence>